<dbReference type="AlphaFoldDB" id="A0A164M882"/>
<evidence type="ECO:0000313" key="3">
    <source>
        <dbReference type="Proteomes" id="UP000076858"/>
    </source>
</evidence>
<organism evidence="2 3">
    <name type="scientific">Daphnia magna</name>
    <dbReference type="NCBI Taxonomy" id="35525"/>
    <lineage>
        <taxon>Eukaryota</taxon>
        <taxon>Metazoa</taxon>
        <taxon>Ecdysozoa</taxon>
        <taxon>Arthropoda</taxon>
        <taxon>Crustacea</taxon>
        <taxon>Branchiopoda</taxon>
        <taxon>Diplostraca</taxon>
        <taxon>Cladocera</taxon>
        <taxon>Anomopoda</taxon>
        <taxon>Daphniidae</taxon>
        <taxon>Daphnia</taxon>
    </lineage>
</organism>
<dbReference type="EMBL" id="LRGB01003056">
    <property type="protein sequence ID" value="KZS04824.1"/>
    <property type="molecule type" value="Genomic_DNA"/>
</dbReference>
<reference evidence="2 3" key="1">
    <citation type="submission" date="2016-03" db="EMBL/GenBank/DDBJ databases">
        <title>EvidentialGene: Evidence-directed Construction of Genes on Genomes.</title>
        <authorList>
            <person name="Gilbert D.G."/>
            <person name="Choi J.-H."/>
            <person name="Mockaitis K."/>
            <person name="Colbourne J."/>
            <person name="Pfrender M."/>
        </authorList>
    </citation>
    <scope>NUCLEOTIDE SEQUENCE [LARGE SCALE GENOMIC DNA]</scope>
    <source>
        <strain evidence="2 3">Xinb3</strain>
        <tissue evidence="2">Complete organism</tissue>
    </source>
</reference>
<name>A0A164M882_9CRUS</name>
<proteinExistence type="predicted"/>
<protein>
    <submittedName>
        <fullName evidence="2">Uncharacterized protein</fullName>
    </submittedName>
</protein>
<accession>A0A164M882</accession>
<evidence type="ECO:0000313" key="2">
    <source>
        <dbReference type="EMBL" id="KZS04824.1"/>
    </source>
</evidence>
<sequence>MHRPVASVYSTIYEREKEREREEETRARAHTLGGLLNLKEKEKETGHTGTCDSSLYYIQEGLRLFSLDMVMACDEEEP</sequence>
<dbReference type="Proteomes" id="UP000076858">
    <property type="component" value="Unassembled WGS sequence"/>
</dbReference>
<feature type="region of interest" description="Disordered" evidence="1">
    <location>
        <begin position="1"/>
        <end position="26"/>
    </location>
</feature>
<feature type="compositionally biased region" description="Basic and acidic residues" evidence="1">
    <location>
        <begin position="13"/>
        <end position="26"/>
    </location>
</feature>
<keyword evidence="3" id="KW-1185">Reference proteome</keyword>
<comment type="caution">
    <text evidence="2">The sequence shown here is derived from an EMBL/GenBank/DDBJ whole genome shotgun (WGS) entry which is preliminary data.</text>
</comment>
<evidence type="ECO:0000256" key="1">
    <source>
        <dbReference type="SAM" id="MobiDB-lite"/>
    </source>
</evidence>
<gene>
    <name evidence="2" type="ORF">APZ42_032199</name>
</gene>